<proteinExistence type="predicted"/>
<keyword evidence="2" id="KW-1185">Reference proteome</keyword>
<dbReference type="EMBL" id="AVFL01000004">
    <property type="protein sequence ID" value="EWY41503.1"/>
    <property type="molecule type" value="Genomic_DNA"/>
</dbReference>
<comment type="caution">
    <text evidence="1">The sequence shown here is derived from an EMBL/GenBank/DDBJ whole genome shotgun (WGS) entry which is preliminary data.</text>
</comment>
<dbReference type="AlphaFoldDB" id="W9HC92"/>
<accession>W9HC92</accession>
<name>W9HC92_9PROT</name>
<evidence type="ECO:0000313" key="1">
    <source>
        <dbReference type="EMBL" id="EWY41503.1"/>
    </source>
</evidence>
<reference evidence="1 2" key="1">
    <citation type="submission" date="2013-08" db="EMBL/GenBank/DDBJ databases">
        <title>The genome sequence of Skermanella stibiiresistens.</title>
        <authorList>
            <person name="Zhu W."/>
            <person name="Wang G."/>
        </authorList>
    </citation>
    <scope>NUCLEOTIDE SEQUENCE [LARGE SCALE GENOMIC DNA]</scope>
    <source>
        <strain evidence="1 2">SB22</strain>
    </source>
</reference>
<dbReference type="Proteomes" id="UP000019486">
    <property type="component" value="Unassembled WGS sequence"/>
</dbReference>
<organism evidence="1 2">
    <name type="scientific">Skermanella stibiiresistens SB22</name>
    <dbReference type="NCBI Taxonomy" id="1385369"/>
    <lineage>
        <taxon>Bacteria</taxon>
        <taxon>Pseudomonadati</taxon>
        <taxon>Pseudomonadota</taxon>
        <taxon>Alphaproteobacteria</taxon>
        <taxon>Rhodospirillales</taxon>
        <taxon>Azospirillaceae</taxon>
        <taxon>Skermanella</taxon>
    </lineage>
</organism>
<sequence>MPFTPYGFHPLFFGMTGLDPVISKHPMMR</sequence>
<protein>
    <submittedName>
        <fullName evidence="1">Uncharacterized protein</fullName>
    </submittedName>
</protein>
<gene>
    <name evidence="1" type="ORF">N825_27735</name>
</gene>
<evidence type="ECO:0000313" key="2">
    <source>
        <dbReference type="Proteomes" id="UP000019486"/>
    </source>
</evidence>